<dbReference type="AlphaFoldDB" id="E4XS68"/>
<dbReference type="PROSITE" id="PS50005">
    <property type="entry name" value="TPR"/>
    <property type="match status" value="1"/>
</dbReference>
<dbReference type="GO" id="GO:0015629">
    <property type="term" value="C:actin cytoskeleton"/>
    <property type="evidence" value="ECO:0007669"/>
    <property type="project" value="TreeGrafter"/>
</dbReference>
<evidence type="ECO:0000313" key="4">
    <source>
        <dbReference type="Proteomes" id="UP000001307"/>
    </source>
</evidence>
<gene>
    <name evidence="3" type="ORF">GSOID_T00002019001</name>
</gene>
<dbReference type="PANTHER" id="PTHR16091">
    <property type="entry name" value="TTC17 PROTEIN"/>
    <property type="match status" value="1"/>
</dbReference>
<keyword evidence="1" id="KW-0802">TPR repeat</keyword>
<sequence>MTKGRAPNNFTYYEILNLFGTVEKCSLAVLLVHWATVTFSTAYSHWYLDPDDGFYKPLNDSVFALGRGLSGDVGVFKQQEEEREEINKLGEDLSRVKEVLEEVEAAEKQGDLEEEHYRTCANCTLAGKKLQEFDLFQTTVIHPSSRKINTKPYYLKCTACLECRTEDEHARFAKEAQERNLMPYCTVIDEKWRMNPFDHLEGMQAEQDFQELPEHALTSTMYFLGNAEEEFGFTSAEEKARYKNGENLDEMGHCITIGLSRDHSDWVLFNLASIFWRIRGFPREALECDRRAYLLAPEQYRDMALVNIANILHKQGYTKNATVLMKVAAENYPHAINHFALGNMYSVVEDYRRAIIHYSAALKREPNFVEALLRWVSNLPGQNTKRSSSG</sequence>
<dbReference type="OrthoDB" id="2115703at2759"/>
<evidence type="ECO:0000256" key="2">
    <source>
        <dbReference type="SAM" id="Coils"/>
    </source>
</evidence>
<dbReference type="InterPro" id="IPR052630">
    <property type="entry name" value="TTC17"/>
</dbReference>
<feature type="coiled-coil region" evidence="2">
    <location>
        <begin position="79"/>
        <end position="116"/>
    </location>
</feature>
<evidence type="ECO:0000313" key="3">
    <source>
        <dbReference type="EMBL" id="CBY12616.1"/>
    </source>
</evidence>
<dbReference type="PANTHER" id="PTHR16091:SF1">
    <property type="entry name" value="TETRATRICOPEPTIDE REPEAT PROTEIN 17"/>
    <property type="match status" value="1"/>
</dbReference>
<evidence type="ECO:0000256" key="1">
    <source>
        <dbReference type="PROSITE-ProRule" id="PRU00339"/>
    </source>
</evidence>
<dbReference type="InParanoid" id="E4XS68"/>
<protein>
    <submittedName>
        <fullName evidence="3">Uncharacterized protein</fullName>
    </submittedName>
</protein>
<feature type="repeat" description="TPR" evidence="1">
    <location>
        <begin position="335"/>
        <end position="368"/>
    </location>
</feature>
<dbReference type="Proteomes" id="UP000001307">
    <property type="component" value="Unassembled WGS sequence"/>
</dbReference>
<dbReference type="InterPro" id="IPR011990">
    <property type="entry name" value="TPR-like_helical_dom_sf"/>
</dbReference>
<organism evidence="3">
    <name type="scientific">Oikopleura dioica</name>
    <name type="common">Tunicate</name>
    <dbReference type="NCBI Taxonomy" id="34765"/>
    <lineage>
        <taxon>Eukaryota</taxon>
        <taxon>Metazoa</taxon>
        <taxon>Chordata</taxon>
        <taxon>Tunicata</taxon>
        <taxon>Appendicularia</taxon>
        <taxon>Copelata</taxon>
        <taxon>Oikopleuridae</taxon>
        <taxon>Oikopleura</taxon>
    </lineage>
</organism>
<accession>E4XS68</accession>
<dbReference type="GO" id="GO:0005737">
    <property type="term" value="C:cytoplasm"/>
    <property type="evidence" value="ECO:0007669"/>
    <property type="project" value="TreeGrafter"/>
</dbReference>
<keyword evidence="4" id="KW-1185">Reference proteome</keyword>
<dbReference type="InterPro" id="IPR019734">
    <property type="entry name" value="TPR_rpt"/>
</dbReference>
<proteinExistence type="predicted"/>
<keyword evidence="2" id="KW-0175">Coiled coil</keyword>
<dbReference type="SUPFAM" id="SSF48452">
    <property type="entry name" value="TPR-like"/>
    <property type="match status" value="1"/>
</dbReference>
<dbReference type="EMBL" id="FN653131">
    <property type="protein sequence ID" value="CBY12616.1"/>
    <property type="molecule type" value="Genomic_DNA"/>
</dbReference>
<name>E4XS68_OIKDI</name>
<dbReference type="Gene3D" id="1.25.40.10">
    <property type="entry name" value="Tetratricopeptide repeat domain"/>
    <property type="match status" value="1"/>
</dbReference>
<reference evidence="3" key="1">
    <citation type="journal article" date="2010" name="Science">
        <title>Plasticity of animal genome architecture unmasked by rapid evolution of a pelagic tunicate.</title>
        <authorList>
            <person name="Denoeud F."/>
            <person name="Henriet S."/>
            <person name="Mungpakdee S."/>
            <person name="Aury J.M."/>
            <person name="Da Silva C."/>
            <person name="Brinkmann H."/>
            <person name="Mikhaleva J."/>
            <person name="Olsen L.C."/>
            <person name="Jubin C."/>
            <person name="Canestro C."/>
            <person name="Bouquet J.M."/>
            <person name="Danks G."/>
            <person name="Poulain J."/>
            <person name="Campsteijn C."/>
            <person name="Adamski M."/>
            <person name="Cross I."/>
            <person name="Yadetie F."/>
            <person name="Muffato M."/>
            <person name="Louis A."/>
            <person name="Butcher S."/>
            <person name="Tsagkogeorga G."/>
            <person name="Konrad A."/>
            <person name="Singh S."/>
            <person name="Jensen M.F."/>
            <person name="Cong E.H."/>
            <person name="Eikeseth-Otteraa H."/>
            <person name="Noel B."/>
            <person name="Anthouard V."/>
            <person name="Porcel B.M."/>
            <person name="Kachouri-Lafond R."/>
            <person name="Nishino A."/>
            <person name="Ugolini M."/>
            <person name="Chourrout P."/>
            <person name="Nishida H."/>
            <person name="Aasland R."/>
            <person name="Huzurbazar S."/>
            <person name="Westhof E."/>
            <person name="Delsuc F."/>
            <person name="Lehrach H."/>
            <person name="Reinhardt R."/>
            <person name="Weissenbach J."/>
            <person name="Roy S.W."/>
            <person name="Artiguenave F."/>
            <person name="Postlethwait J.H."/>
            <person name="Manak J.R."/>
            <person name="Thompson E.M."/>
            <person name="Jaillon O."/>
            <person name="Du Pasquier L."/>
            <person name="Boudinot P."/>
            <person name="Liberles D.A."/>
            <person name="Volff J.N."/>
            <person name="Philippe H."/>
            <person name="Lenhard B."/>
            <person name="Roest Crollius H."/>
            <person name="Wincker P."/>
            <person name="Chourrout D."/>
        </authorList>
    </citation>
    <scope>NUCLEOTIDE SEQUENCE [LARGE SCALE GENOMIC DNA]</scope>
</reference>
<dbReference type="GO" id="GO:0030041">
    <property type="term" value="P:actin filament polymerization"/>
    <property type="evidence" value="ECO:0007669"/>
    <property type="project" value="TreeGrafter"/>
</dbReference>